<reference evidence="7" key="1">
    <citation type="submission" date="2023-02" db="EMBL/GenBank/DDBJ databases">
        <title>Genome sequence of Hyphococcus flavus.</title>
        <authorList>
            <person name="Rong J.-C."/>
            <person name="Zhao Q."/>
            <person name="Yi M."/>
            <person name="Wu J.-Y."/>
        </authorList>
    </citation>
    <scope>NUCLEOTIDE SEQUENCE</scope>
    <source>
        <strain evidence="7">MCCC 1K03223</strain>
    </source>
</reference>
<sequence length="313" mass="35457">MSEIRINRPDAGVALPERRSNRPVTPGHYIELALMRGLIGFFRLMSVDAASSFAGKFARTIGPLIRPASKRAERNLANIYPDWPPEKIRAVTADIWENLGRVAGEFAHHDKFGPTSGRMEIEGKEILDRIVAEGRPVIFVTGHFANWELFMATLLNSGVNYGFVYRPANNPLTDELIIKHRAKTMSRYQIPKGKRGGRTLMQSLSEGRSVLMLVDQKLNSGISVPFMGKPAMTAPAAARLAIKHKAPVVYLNMERLTGAHFRMHVHEPMAFEPTGLMRDDIYNLTVKINQTLETDIHARPEQWLWFHRRWPKD</sequence>
<dbReference type="GO" id="GO:0009247">
    <property type="term" value="P:glycolipid biosynthetic process"/>
    <property type="evidence" value="ECO:0007669"/>
    <property type="project" value="UniProtKB-ARBA"/>
</dbReference>
<evidence type="ECO:0000256" key="6">
    <source>
        <dbReference type="ARBA" id="ARBA00023315"/>
    </source>
</evidence>
<dbReference type="RefSeq" id="WP_274492034.1">
    <property type="nucleotide sequence ID" value="NZ_CP118166.1"/>
</dbReference>
<accession>A0AAF0CEI5</accession>
<dbReference type="GO" id="GO:0005886">
    <property type="term" value="C:plasma membrane"/>
    <property type="evidence" value="ECO:0007669"/>
    <property type="project" value="UniProtKB-SubCell"/>
</dbReference>
<evidence type="ECO:0000256" key="1">
    <source>
        <dbReference type="ARBA" id="ARBA00004533"/>
    </source>
</evidence>
<dbReference type="PANTHER" id="PTHR30606">
    <property type="entry name" value="LIPID A BIOSYNTHESIS LAUROYL ACYLTRANSFERASE"/>
    <property type="match status" value="1"/>
</dbReference>
<dbReference type="InterPro" id="IPR004960">
    <property type="entry name" value="LipA_acyltrans"/>
</dbReference>
<evidence type="ECO:0000313" key="8">
    <source>
        <dbReference type="Proteomes" id="UP001214043"/>
    </source>
</evidence>
<dbReference type="GO" id="GO:0016746">
    <property type="term" value="F:acyltransferase activity"/>
    <property type="evidence" value="ECO:0007669"/>
    <property type="project" value="UniProtKB-KW"/>
</dbReference>
<protein>
    <submittedName>
        <fullName evidence="7">Lysophospholipid acyltransferase family protein</fullName>
    </submittedName>
</protein>
<keyword evidence="8" id="KW-1185">Reference proteome</keyword>
<organism evidence="7 8">
    <name type="scientific">Hyphococcus flavus</name>
    <dbReference type="NCBI Taxonomy" id="1866326"/>
    <lineage>
        <taxon>Bacteria</taxon>
        <taxon>Pseudomonadati</taxon>
        <taxon>Pseudomonadota</taxon>
        <taxon>Alphaproteobacteria</taxon>
        <taxon>Parvularculales</taxon>
        <taxon>Parvularculaceae</taxon>
        <taxon>Hyphococcus</taxon>
    </lineage>
</organism>
<keyword evidence="4" id="KW-0808">Transferase</keyword>
<evidence type="ECO:0000256" key="5">
    <source>
        <dbReference type="ARBA" id="ARBA00023136"/>
    </source>
</evidence>
<keyword evidence="2" id="KW-1003">Cell membrane</keyword>
<evidence type="ECO:0000256" key="4">
    <source>
        <dbReference type="ARBA" id="ARBA00022679"/>
    </source>
</evidence>
<dbReference type="AlphaFoldDB" id="A0AAF0CEI5"/>
<proteinExistence type="predicted"/>
<evidence type="ECO:0000256" key="3">
    <source>
        <dbReference type="ARBA" id="ARBA00022519"/>
    </source>
</evidence>
<keyword evidence="3" id="KW-0997">Cell inner membrane</keyword>
<comment type="subcellular location">
    <subcellularLocation>
        <location evidence="1">Cell inner membrane</location>
    </subcellularLocation>
</comment>
<keyword evidence="5" id="KW-0472">Membrane</keyword>
<dbReference type="KEGG" id="hfl:PUV54_09725"/>
<evidence type="ECO:0000256" key="2">
    <source>
        <dbReference type="ARBA" id="ARBA00022475"/>
    </source>
</evidence>
<keyword evidence="6 7" id="KW-0012">Acyltransferase</keyword>
<name>A0AAF0CEI5_9PROT</name>
<dbReference type="Proteomes" id="UP001214043">
    <property type="component" value="Chromosome"/>
</dbReference>
<gene>
    <name evidence="7" type="ORF">PUV54_09725</name>
</gene>
<dbReference type="CDD" id="cd07984">
    <property type="entry name" value="LPLAT_LABLAT-like"/>
    <property type="match status" value="1"/>
</dbReference>
<dbReference type="Pfam" id="PF03279">
    <property type="entry name" value="Lip_A_acyltrans"/>
    <property type="match status" value="1"/>
</dbReference>
<dbReference type="EMBL" id="CP118166">
    <property type="protein sequence ID" value="WDI30239.1"/>
    <property type="molecule type" value="Genomic_DNA"/>
</dbReference>
<evidence type="ECO:0000313" key="7">
    <source>
        <dbReference type="EMBL" id="WDI30239.1"/>
    </source>
</evidence>
<dbReference type="PANTHER" id="PTHR30606:SF9">
    <property type="entry name" value="LIPID A BIOSYNTHESIS LAUROYLTRANSFERASE"/>
    <property type="match status" value="1"/>
</dbReference>